<keyword evidence="13 14" id="KW-0998">Cell outer membrane</keyword>
<evidence type="ECO:0000256" key="10">
    <source>
        <dbReference type="ARBA" id="ARBA00023077"/>
    </source>
</evidence>
<dbReference type="SUPFAM" id="SSF56935">
    <property type="entry name" value="Porins"/>
    <property type="match status" value="1"/>
</dbReference>
<evidence type="ECO:0000256" key="15">
    <source>
        <dbReference type="RuleBase" id="RU003357"/>
    </source>
</evidence>
<proteinExistence type="inferred from homology"/>
<dbReference type="RefSeq" id="WP_289267277.1">
    <property type="nucleotide sequence ID" value="NZ_OX365700.1"/>
</dbReference>
<evidence type="ECO:0000256" key="1">
    <source>
        <dbReference type="ARBA" id="ARBA00004571"/>
    </source>
</evidence>
<dbReference type="InterPro" id="IPR011662">
    <property type="entry name" value="Secretin/TonB_short_N"/>
</dbReference>
<dbReference type="Gene3D" id="2.170.130.10">
    <property type="entry name" value="TonB-dependent receptor, plug domain"/>
    <property type="match status" value="1"/>
</dbReference>
<dbReference type="GO" id="GO:0015344">
    <property type="term" value="F:siderophore uptake transmembrane transporter activity"/>
    <property type="evidence" value="ECO:0007669"/>
    <property type="project" value="TreeGrafter"/>
</dbReference>
<dbReference type="FunFam" id="2.170.130.10:FF:000001">
    <property type="entry name" value="Catecholate siderophore TonB-dependent receptor"/>
    <property type="match status" value="1"/>
</dbReference>
<dbReference type="GO" id="GO:0038023">
    <property type="term" value="F:signaling receptor activity"/>
    <property type="evidence" value="ECO:0007669"/>
    <property type="project" value="InterPro"/>
</dbReference>
<dbReference type="CDD" id="cd01347">
    <property type="entry name" value="ligand_gated_channel"/>
    <property type="match status" value="1"/>
</dbReference>
<keyword evidence="8" id="KW-0408">Iron</keyword>
<evidence type="ECO:0000313" key="19">
    <source>
        <dbReference type="Proteomes" id="UP001179121"/>
    </source>
</evidence>
<keyword evidence="4 14" id="KW-1134">Transmembrane beta strand</keyword>
<dbReference type="InterPro" id="IPR012910">
    <property type="entry name" value="Plug_dom"/>
</dbReference>
<protein>
    <submittedName>
        <fullName evidence="18">Ferrichrome-iron receptor</fullName>
    </submittedName>
</protein>
<dbReference type="AlphaFoldDB" id="A0AA86MWH1"/>
<evidence type="ECO:0000256" key="11">
    <source>
        <dbReference type="ARBA" id="ARBA00023136"/>
    </source>
</evidence>
<accession>A0AA86MWH1</accession>
<keyword evidence="12 18" id="KW-0675">Receptor</keyword>
<evidence type="ECO:0000256" key="13">
    <source>
        <dbReference type="ARBA" id="ARBA00023237"/>
    </source>
</evidence>
<dbReference type="Gene3D" id="2.40.170.20">
    <property type="entry name" value="TonB-dependent receptor, beta-barrel domain"/>
    <property type="match status" value="1"/>
</dbReference>
<comment type="subcellular location">
    <subcellularLocation>
        <location evidence="1 14">Cell outer membrane</location>
        <topology evidence="1 14">Multi-pass membrane protein</topology>
    </subcellularLocation>
</comment>
<dbReference type="NCBIfam" id="TIGR01783">
    <property type="entry name" value="TonB-siderophor"/>
    <property type="match status" value="1"/>
</dbReference>
<feature type="domain" description="Secretin/TonB short N-terminal" evidence="17">
    <location>
        <begin position="74"/>
        <end position="125"/>
    </location>
</feature>
<feature type="region of interest" description="Disordered" evidence="16">
    <location>
        <begin position="124"/>
        <end position="144"/>
    </location>
</feature>
<dbReference type="GO" id="GO:0015891">
    <property type="term" value="P:siderophore transport"/>
    <property type="evidence" value="ECO:0007669"/>
    <property type="project" value="InterPro"/>
</dbReference>
<dbReference type="Gene3D" id="3.55.50.30">
    <property type="match status" value="1"/>
</dbReference>
<comment type="similarity">
    <text evidence="2 14 15">Belongs to the TonB-dependent receptor family.</text>
</comment>
<dbReference type="KEGG" id="nti:DNFV4_00710"/>
<dbReference type="PANTHER" id="PTHR32552">
    <property type="entry name" value="FERRICHROME IRON RECEPTOR-RELATED"/>
    <property type="match status" value="1"/>
</dbReference>
<name>A0AA86MWH1_9BACT</name>
<dbReference type="FunFam" id="2.40.170.20:FF:000005">
    <property type="entry name" value="TonB-dependent siderophore receptor"/>
    <property type="match status" value="1"/>
</dbReference>
<evidence type="ECO:0000256" key="6">
    <source>
        <dbReference type="ARBA" id="ARBA00022692"/>
    </source>
</evidence>
<dbReference type="PROSITE" id="PS52016">
    <property type="entry name" value="TONB_DEPENDENT_REC_3"/>
    <property type="match status" value="1"/>
</dbReference>
<dbReference type="GO" id="GO:0009279">
    <property type="term" value="C:cell outer membrane"/>
    <property type="evidence" value="ECO:0007669"/>
    <property type="project" value="UniProtKB-SubCell"/>
</dbReference>
<keyword evidence="9" id="KW-0406">Ion transport</keyword>
<dbReference type="EMBL" id="OX365700">
    <property type="protein sequence ID" value="CAI4030282.1"/>
    <property type="molecule type" value="Genomic_DNA"/>
</dbReference>
<evidence type="ECO:0000259" key="17">
    <source>
        <dbReference type="SMART" id="SM00965"/>
    </source>
</evidence>
<organism evidence="18 19">
    <name type="scientific">Nitrospira tepida</name>
    <dbReference type="NCBI Taxonomy" id="2973512"/>
    <lineage>
        <taxon>Bacteria</taxon>
        <taxon>Pseudomonadati</taxon>
        <taxon>Nitrospirota</taxon>
        <taxon>Nitrospiria</taxon>
        <taxon>Nitrospirales</taxon>
        <taxon>Nitrospiraceae</taxon>
        <taxon>Nitrospira</taxon>
    </lineage>
</organism>
<evidence type="ECO:0000313" key="18">
    <source>
        <dbReference type="EMBL" id="CAI4030282.1"/>
    </source>
</evidence>
<dbReference type="InterPro" id="IPR037066">
    <property type="entry name" value="Plug_dom_sf"/>
</dbReference>
<dbReference type="SMART" id="SM00965">
    <property type="entry name" value="STN"/>
    <property type="match status" value="1"/>
</dbReference>
<keyword evidence="19" id="KW-1185">Reference proteome</keyword>
<dbReference type="InterPro" id="IPR039426">
    <property type="entry name" value="TonB-dep_rcpt-like"/>
</dbReference>
<keyword evidence="10 15" id="KW-0798">TonB box</keyword>
<dbReference type="InterPro" id="IPR000531">
    <property type="entry name" value="Beta-barrel_TonB"/>
</dbReference>
<dbReference type="Pfam" id="PF00593">
    <property type="entry name" value="TonB_dep_Rec_b-barrel"/>
    <property type="match status" value="1"/>
</dbReference>
<evidence type="ECO:0000256" key="14">
    <source>
        <dbReference type="PROSITE-ProRule" id="PRU01360"/>
    </source>
</evidence>
<reference evidence="18" key="1">
    <citation type="submission" date="2022-10" db="EMBL/GenBank/DDBJ databases">
        <authorList>
            <person name="Koch H."/>
        </authorList>
    </citation>
    <scope>NUCLEOTIDE SEQUENCE</scope>
    <source>
        <strain evidence="18">DNF</strain>
    </source>
</reference>
<dbReference type="InterPro" id="IPR010105">
    <property type="entry name" value="TonB_sidphr_rcpt"/>
</dbReference>
<keyword evidence="11 14" id="KW-0472">Membrane</keyword>
<evidence type="ECO:0000256" key="4">
    <source>
        <dbReference type="ARBA" id="ARBA00022452"/>
    </source>
</evidence>
<dbReference type="PANTHER" id="PTHR32552:SF68">
    <property type="entry name" value="FERRICHROME OUTER MEMBRANE TRANSPORTER_PHAGE RECEPTOR"/>
    <property type="match status" value="1"/>
</dbReference>
<evidence type="ECO:0000256" key="5">
    <source>
        <dbReference type="ARBA" id="ARBA00022496"/>
    </source>
</evidence>
<evidence type="ECO:0000256" key="3">
    <source>
        <dbReference type="ARBA" id="ARBA00022448"/>
    </source>
</evidence>
<gene>
    <name evidence="18" type="ORF">DNFV4_00710</name>
</gene>
<evidence type="ECO:0000256" key="7">
    <source>
        <dbReference type="ARBA" id="ARBA00022729"/>
    </source>
</evidence>
<evidence type="ECO:0000256" key="8">
    <source>
        <dbReference type="ARBA" id="ARBA00023004"/>
    </source>
</evidence>
<dbReference type="Pfam" id="PF07715">
    <property type="entry name" value="Plug"/>
    <property type="match status" value="1"/>
</dbReference>
<keyword evidence="6 14" id="KW-0812">Transmembrane</keyword>
<evidence type="ECO:0000256" key="9">
    <source>
        <dbReference type="ARBA" id="ARBA00023065"/>
    </source>
</evidence>
<evidence type="ECO:0000256" key="16">
    <source>
        <dbReference type="SAM" id="MobiDB-lite"/>
    </source>
</evidence>
<keyword evidence="3 14" id="KW-0813">Transport</keyword>
<dbReference type="Proteomes" id="UP001179121">
    <property type="component" value="Chromosome"/>
</dbReference>
<evidence type="ECO:0000256" key="2">
    <source>
        <dbReference type="ARBA" id="ARBA00009810"/>
    </source>
</evidence>
<dbReference type="InterPro" id="IPR036942">
    <property type="entry name" value="Beta-barrel_TonB_sf"/>
</dbReference>
<sequence>MDSRLGRDRQRVRRIAGALLWTFALAWPLAPAYAETADRQDEGARLAEAERINFDIPPQPLRSALTTFAEQSGWQLFYSAEVAEGIQSPGLSGIYAPDRALKELLAGTGLAFRMTDPRTVTIESASSAAAPPPIPPTTSETAPVDSANGMNGAPKKKPVKLPEVLVKDVRQRADDTKSYVAEEANTATRTDTPIRDVPQSIQVTTRKVIEEQRTFRLQDALQNISGINATESAASLYESIIIRGFDATTRTYFRNGLFDPFAQFTASDTYNIRRIEVLKGPAAVLYGQGDPGGIINIVTNRALPDAAYAANVTLGNFRFYRSELDATGPLNANKTVLYRLNVAGQKADSFIDYANRDLVAFAPTITWLIGPRTTLTVEADYLRRWSNDPYGLPAQGTLFPNINGPLPRNRTVTLGDFSSFNRTSYRVGYDLTHQFSNNWSFRNAYRHTIAEDDKNNLYAFPDSLDPDQRTLQRLQVLQPAIARRHAHSMITNVVGHFRFFDMDHTLLTGVELRQEKTDRSVYTFAAAPPLDLFAPDYSLSPLAFTGDLVNFNNDTKSAGLFVQDQVTILPNLKFLGGLRFDYIHQFAHSLGEPEQTSDNHAVSPRLGLVYQPVEPVSLYTSWTKGFQPSSPFGFNPDGQLFKPERSTQYEVGTKIFMFENRLSATLAWFHLTRENLVTPNPDPALAFAGFSVQTGEQRSQGVELDVTAQLTPGWNVIASYAYTDAEVTKDNDPALLNKRLANVPYNKATLWSTYHFQEGPLKGFGLGGGIFAYSDRNASLFGDQISMPGYIRADAAVYYNRALEPGNWLRAKALNVALNIRNLLDKRYIATSHNGSQFFFFGEPFTVLGTVGIRF</sequence>
<dbReference type="Pfam" id="PF07660">
    <property type="entry name" value="STN"/>
    <property type="match status" value="1"/>
</dbReference>
<keyword evidence="7" id="KW-0732">Signal</keyword>
<keyword evidence="5" id="KW-0410">Iron transport</keyword>
<evidence type="ECO:0000256" key="12">
    <source>
        <dbReference type="ARBA" id="ARBA00023170"/>
    </source>
</evidence>